<protein>
    <submittedName>
        <fullName evidence="2">BQ5605_C032g11061 protein</fullName>
    </submittedName>
</protein>
<dbReference type="SUPFAM" id="SSF90209">
    <property type="entry name" value="Ran binding protein zinc finger-like"/>
    <property type="match status" value="1"/>
</dbReference>
<dbReference type="Proteomes" id="UP000249464">
    <property type="component" value="Unassembled WGS sequence"/>
</dbReference>
<evidence type="ECO:0000313" key="3">
    <source>
        <dbReference type="Proteomes" id="UP000249464"/>
    </source>
</evidence>
<dbReference type="Gene3D" id="4.10.1060.10">
    <property type="entry name" value="Zinc finger, RanBP2-type"/>
    <property type="match status" value="1"/>
</dbReference>
<feature type="compositionally biased region" description="Low complexity" evidence="1">
    <location>
        <begin position="30"/>
        <end position="68"/>
    </location>
</feature>
<name>A0A2X0MJZ6_9BASI</name>
<dbReference type="AlphaFoldDB" id="A0A2X0MJZ6"/>
<feature type="region of interest" description="Disordered" evidence="1">
    <location>
        <begin position="659"/>
        <end position="709"/>
    </location>
</feature>
<keyword evidence="3" id="KW-1185">Reference proteome</keyword>
<feature type="region of interest" description="Disordered" evidence="1">
    <location>
        <begin position="293"/>
        <end position="361"/>
    </location>
</feature>
<evidence type="ECO:0000256" key="1">
    <source>
        <dbReference type="SAM" id="MobiDB-lite"/>
    </source>
</evidence>
<sequence length="709" mass="76065">MPPPSLQCDDSPYRFPPPSPPVHRWLHQLASSSSTSTTAAVGARSASTTSTTSRAAPQSRAPAAAQAPPGSPFPTFDSEPPRELDPFISSELGQRHSNGSEKLREQTIDASRVRYADAQARDAISEFGLFQCQDVSTKTDWSSPVAAILGGNGANRATRSLTTPSRDSILIVNSTPSSEHFPTWPNSSSSFSTPLSSILDDSRGSDTSFLDTSISSHKPTPPSFFPTFSEFLPSRATSSRYLQFDEVQPPRASAAAAAPYNPPSSSFRSLRHHHNEVLPSAEPDLPKMITDQEKRPWRPGYDSESGSSGPANFSLPRSPAKPIRAGHNSSFASPGKLSGAHLNQSSHSSVGTPPSNTRKDTFGDVMGVPAYTTPIRSQASACRVPSLSDSSGGGSQASPLRSLVPVASMLGSDGDSNLNTPYPLNPFDTDRIARLHGGRIPRIGQLAPAESTSVNQAPIINTGNVGPMQRQQGDWTCECGFVNWRRRKICLRCFPFAHDLANSITIHRSQSLSNEFNTQIESNPATVYAQSYSSSRSMPMLSAVAAQDVPPLISAYTHLPSHLPSSRSAHAILPSLTSYNTSPLNQVVPPPPPPPPMPFPSAPPNFFAAAPSPTRRQVLAPLTPLVPVLPPQTSFSTPVSDAMLDAKWSEGFHMGLAARARSSSDVNHRQNDQPQPLHQRTFPGATSYYSSSSSEQHQSQMSSLFGRRP</sequence>
<organism evidence="2 3">
    <name type="scientific">Microbotryum silenes-dioicae</name>
    <dbReference type="NCBI Taxonomy" id="796604"/>
    <lineage>
        <taxon>Eukaryota</taxon>
        <taxon>Fungi</taxon>
        <taxon>Dikarya</taxon>
        <taxon>Basidiomycota</taxon>
        <taxon>Pucciniomycotina</taxon>
        <taxon>Microbotryomycetes</taxon>
        <taxon>Microbotryales</taxon>
        <taxon>Microbotryaceae</taxon>
        <taxon>Microbotryum</taxon>
    </lineage>
</organism>
<dbReference type="STRING" id="796604.A0A2X0MJZ6"/>
<evidence type="ECO:0000313" key="2">
    <source>
        <dbReference type="EMBL" id="SGZ04405.1"/>
    </source>
</evidence>
<proteinExistence type="predicted"/>
<gene>
    <name evidence="2" type="primary">BQ5605_C032g11061</name>
    <name evidence="2" type="ORF">BQ5605_C032G11061</name>
</gene>
<feature type="compositionally biased region" description="Low complexity" evidence="1">
    <location>
        <begin position="687"/>
        <end position="703"/>
    </location>
</feature>
<feature type="region of interest" description="Disordered" evidence="1">
    <location>
        <begin position="247"/>
        <end position="269"/>
    </location>
</feature>
<feature type="region of interest" description="Disordered" evidence="1">
    <location>
        <begin position="1"/>
        <end position="103"/>
    </location>
</feature>
<reference evidence="2 3" key="1">
    <citation type="submission" date="2016-11" db="EMBL/GenBank/DDBJ databases">
        <authorList>
            <person name="Jaros S."/>
            <person name="Januszkiewicz K."/>
            <person name="Wedrychowicz H."/>
        </authorList>
    </citation>
    <scope>NUCLEOTIDE SEQUENCE [LARGE SCALE GENOMIC DNA]</scope>
</reference>
<feature type="compositionally biased region" description="Low complexity" evidence="1">
    <location>
        <begin position="249"/>
        <end position="266"/>
    </location>
</feature>
<accession>A0A2X0MJZ6</accession>
<feature type="compositionally biased region" description="Polar residues" evidence="1">
    <location>
        <begin position="341"/>
        <end position="356"/>
    </location>
</feature>
<dbReference type="InterPro" id="IPR036443">
    <property type="entry name" value="Znf_RanBP2_sf"/>
</dbReference>
<dbReference type="EMBL" id="FQNC01000067">
    <property type="protein sequence ID" value="SGZ04405.1"/>
    <property type="molecule type" value="Genomic_DNA"/>
</dbReference>